<reference evidence="1" key="1">
    <citation type="journal article" date="2015" name="Nature">
        <title>Complex archaea that bridge the gap between prokaryotes and eukaryotes.</title>
        <authorList>
            <person name="Spang A."/>
            <person name="Saw J.H."/>
            <person name="Jorgensen S.L."/>
            <person name="Zaremba-Niedzwiedzka K."/>
            <person name="Martijn J."/>
            <person name="Lind A.E."/>
            <person name="van Eijk R."/>
            <person name="Schleper C."/>
            <person name="Guy L."/>
            <person name="Ettema T.J."/>
        </authorList>
    </citation>
    <scope>NUCLEOTIDE SEQUENCE</scope>
</reference>
<organism evidence="1">
    <name type="scientific">marine sediment metagenome</name>
    <dbReference type="NCBI Taxonomy" id="412755"/>
    <lineage>
        <taxon>unclassified sequences</taxon>
        <taxon>metagenomes</taxon>
        <taxon>ecological metagenomes</taxon>
    </lineage>
</organism>
<accession>A0A0F8YRE3</accession>
<comment type="caution">
    <text evidence="1">The sequence shown here is derived from an EMBL/GenBank/DDBJ whole genome shotgun (WGS) entry which is preliminary data.</text>
</comment>
<name>A0A0F8YRE3_9ZZZZ</name>
<feature type="non-terminal residue" evidence="1">
    <location>
        <position position="1"/>
    </location>
</feature>
<sequence>PIMQQRANRIISENTDSQEEQADLCEIIGSNPIVGKFLGTISKKFQEHKIIADSEQPTGMLPSEALTEAKKIEATPGFLLPDEKGQFLKDVNITEYQRLEKERDRLYKLGNPG</sequence>
<evidence type="ECO:0000313" key="1">
    <source>
        <dbReference type="EMBL" id="KKK83962.1"/>
    </source>
</evidence>
<dbReference type="EMBL" id="LAZR01051986">
    <property type="protein sequence ID" value="KKK83962.1"/>
    <property type="molecule type" value="Genomic_DNA"/>
</dbReference>
<dbReference type="AlphaFoldDB" id="A0A0F8YRE3"/>
<gene>
    <name evidence="1" type="ORF">LCGC14_2788140</name>
</gene>
<proteinExistence type="predicted"/>
<protein>
    <submittedName>
        <fullName evidence="1">Uncharacterized protein</fullName>
    </submittedName>
</protein>